<organism evidence="3 4">
    <name type="scientific">Mesorhizobium retamae</name>
    <dbReference type="NCBI Taxonomy" id="2912854"/>
    <lineage>
        <taxon>Bacteria</taxon>
        <taxon>Pseudomonadati</taxon>
        <taxon>Pseudomonadota</taxon>
        <taxon>Alphaproteobacteria</taxon>
        <taxon>Hyphomicrobiales</taxon>
        <taxon>Phyllobacteriaceae</taxon>
        <taxon>Mesorhizobium</taxon>
    </lineage>
</organism>
<keyword evidence="4" id="KW-1185">Reference proteome</keyword>
<evidence type="ECO:0000313" key="3">
    <source>
        <dbReference type="EMBL" id="MCG7505177.1"/>
    </source>
</evidence>
<dbReference type="EMBL" id="JAKREW010000006">
    <property type="protein sequence ID" value="MCG7505177.1"/>
    <property type="molecule type" value="Genomic_DNA"/>
</dbReference>
<dbReference type="Proteomes" id="UP001201701">
    <property type="component" value="Unassembled WGS sequence"/>
</dbReference>
<evidence type="ECO:0000259" key="2">
    <source>
        <dbReference type="Pfam" id="PF12706"/>
    </source>
</evidence>
<dbReference type="RefSeq" id="WP_239363881.1">
    <property type="nucleotide sequence ID" value="NZ_JAKREW010000006.1"/>
</dbReference>
<gene>
    <name evidence="3" type="ORF">L4923_09105</name>
</gene>
<proteinExistence type="predicted"/>
<dbReference type="PANTHER" id="PTHR43546:SF9">
    <property type="entry name" value="L-ASCORBATE-6-PHOSPHATE LACTONASE ULAG-RELATED"/>
    <property type="match status" value="1"/>
</dbReference>
<dbReference type="PANTHER" id="PTHR43546">
    <property type="entry name" value="UPF0173 METAL-DEPENDENT HYDROLASE MJ1163-RELATED"/>
    <property type="match status" value="1"/>
</dbReference>
<protein>
    <submittedName>
        <fullName evidence="3">MBL fold metallo-hydrolase</fullName>
    </submittedName>
</protein>
<evidence type="ECO:0000256" key="1">
    <source>
        <dbReference type="ARBA" id="ARBA00022801"/>
    </source>
</evidence>
<dbReference type="InterPro" id="IPR036866">
    <property type="entry name" value="RibonucZ/Hydroxyglut_hydro"/>
</dbReference>
<dbReference type="InterPro" id="IPR001279">
    <property type="entry name" value="Metallo-B-lactamas"/>
</dbReference>
<comment type="caution">
    <text evidence="3">The sequence shown here is derived from an EMBL/GenBank/DDBJ whole genome shotgun (WGS) entry which is preliminary data.</text>
</comment>
<feature type="domain" description="Metallo-beta-lactamase" evidence="2">
    <location>
        <begin position="30"/>
        <end position="224"/>
    </location>
</feature>
<dbReference type="SUPFAM" id="SSF56281">
    <property type="entry name" value="Metallo-hydrolase/oxidoreductase"/>
    <property type="match status" value="1"/>
</dbReference>
<evidence type="ECO:0000313" key="4">
    <source>
        <dbReference type="Proteomes" id="UP001201701"/>
    </source>
</evidence>
<dbReference type="Pfam" id="PF12706">
    <property type="entry name" value="Lactamase_B_2"/>
    <property type="match status" value="1"/>
</dbReference>
<reference evidence="3 4" key="1">
    <citation type="submission" date="2022-02" db="EMBL/GenBank/DDBJ databases">
        <title>Draft genome sequence of Mezorhizobium retamae strain IRAMC:0171 isolated from Retama raetam nodules.</title>
        <authorList>
            <person name="Bengaied R."/>
            <person name="Sbissi I."/>
            <person name="Huber K."/>
            <person name="Ghodbane F."/>
            <person name="Nouioui I."/>
            <person name="Tarhouni M."/>
            <person name="Gtari M."/>
        </authorList>
    </citation>
    <scope>NUCLEOTIDE SEQUENCE [LARGE SCALE GENOMIC DNA]</scope>
    <source>
        <strain evidence="3 4">IRAMC:0171</strain>
    </source>
</reference>
<sequence length="264" mass="27921">MTNRPDELSANITATLIGGPTALISIGGLNLLTDPAFDAPQAYDGGVRLVKLTGPALPPGELPPIDAVLLSHDQHFDNLDHAGRAFLPKAGRVLTTTAGAERLGNLAEGLDPWQSVDVQTPQGQRLVITAAPARHGPHGFEPISGDVIGFVISLGDEKGPSIYISGDTVWFDGVAEVAKRFDVRLAVLFTGSAKPRGAFHVTMDANDAIEAAAAFAKATIVAIHNEGWEHFTETQEQLAHAFKALGIADRLKVLEKGTPTDFKI</sequence>
<name>A0ABS9QCP4_9HYPH</name>
<keyword evidence="1" id="KW-0378">Hydrolase</keyword>
<dbReference type="InterPro" id="IPR050114">
    <property type="entry name" value="UPF0173_UPF0282_UlaG_hydrolase"/>
</dbReference>
<accession>A0ABS9QCP4</accession>
<dbReference type="Gene3D" id="3.60.15.10">
    <property type="entry name" value="Ribonuclease Z/Hydroxyacylglutathione hydrolase-like"/>
    <property type="match status" value="1"/>
</dbReference>